<dbReference type="EMBL" id="CAJOAZ010033311">
    <property type="protein sequence ID" value="CAF4453859.1"/>
    <property type="molecule type" value="Genomic_DNA"/>
</dbReference>
<proteinExistence type="predicted"/>
<gene>
    <name evidence="1" type="ORF">OXD698_LOCUS54562</name>
</gene>
<feature type="non-terminal residue" evidence="1">
    <location>
        <position position="1"/>
    </location>
</feature>
<comment type="caution">
    <text evidence="1">The sequence shown here is derived from an EMBL/GenBank/DDBJ whole genome shotgun (WGS) entry which is preliminary data.</text>
</comment>
<evidence type="ECO:0000313" key="2">
    <source>
        <dbReference type="Proteomes" id="UP000663844"/>
    </source>
</evidence>
<dbReference type="AlphaFoldDB" id="A0A820SQ46"/>
<accession>A0A820SQ46</accession>
<evidence type="ECO:0000313" key="1">
    <source>
        <dbReference type="EMBL" id="CAF4453859.1"/>
    </source>
</evidence>
<dbReference type="GO" id="GO:0034066">
    <property type="term" value="C:Ric1-Rgp1 guanyl-nucleotide exchange factor complex"/>
    <property type="evidence" value="ECO:0007669"/>
    <property type="project" value="InterPro"/>
</dbReference>
<dbReference type="GO" id="GO:0000139">
    <property type="term" value="C:Golgi membrane"/>
    <property type="evidence" value="ECO:0007669"/>
    <property type="project" value="TreeGrafter"/>
</dbReference>
<dbReference type="GO" id="GO:0042147">
    <property type="term" value="P:retrograde transport, endosome to Golgi"/>
    <property type="evidence" value="ECO:0007669"/>
    <property type="project" value="TreeGrafter"/>
</dbReference>
<dbReference type="GO" id="GO:0006886">
    <property type="term" value="P:intracellular protein transport"/>
    <property type="evidence" value="ECO:0007669"/>
    <property type="project" value="InterPro"/>
</dbReference>
<dbReference type="Proteomes" id="UP000663844">
    <property type="component" value="Unassembled WGS sequence"/>
</dbReference>
<sequence length="99" mass="11163">IEHLLLQSEDKVYLYLSGNQQSTNGNINGLSISVGCDVGWQVIQLPQLYIHNNWPIKFACIDNTGQYLAVAGQHGFVHFSLFTRKWKLFGNAGQVKIEK</sequence>
<name>A0A820SQ46_9BILA</name>
<organism evidence="1 2">
    <name type="scientific">Adineta steineri</name>
    <dbReference type="NCBI Taxonomy" id="433720"/>
    <lineage>
        <taxon>Eukaryota</taxon>
        <taxon>Metazoa</taxon>
        <taxon>Spiralia</taxon>
        <taxon>Gnathifera</taxon>
        <taxon>Rotifera</taxon>
        <taxon>Eurotatoria</taxon>
        <taxon>Bdelloidea</taxon>
        <taxon>Adinetida</taxon>
        <taxon>Adinetidae</taxon>
        <taxon>Adineta</taxon>
    </lineage>
</organism>
<dbReference type="GO" id="GO:0005829">
    <property type="term" value="C:cytosol"/>
    <property type="evidence" value="ECO:0007669"/>
    <property type="project" value="TreeGrafter"/>
</dbReference>
<dbReference type="InterPro" id="IPR040096">
    <property type="entry name" value="Ric1"/>
</dbReference>
<dbReference type="PANTHER" id="PTHR22746">
    <property type="entry name" value="RAB6A-GEF COMPLEX PARTNER PROTEIN 1"/>
    <property type="match status" value="1"/>
</dbReference>
<dbReference type="PANTHER" id="PTHR22746:SF10">
    <property type="entry name" value="GUANINE NUCLEOTIDE EXCHANGE FACTOR SUBUNIT RIC1"/>
    <property type="match status" value="1"/>
</dbReference>
<protein>
    <submittedName>
        <fullName evidence="1">Uncharacterized protein</fullName>
    </submittedName>
</protein>
<reference evidence="1" key="1">
    <citation type="submission" date="2021-02" db="EMBL/GenBank/DDBJ databases">
        <authorList>
            <person name="Nowell W R."/>
        </authorList>
    </citation>
    <scope>NUCLEOTIDE SEQUENCE</scope>
</reference>